<feature type="transmembrane region" description="Helical" evidence="7">
    <location>
        <begin position="7"/>
        <end position="26"/>
    </location>
</feature>
<evidence type="ECO:0000256" key="6">
    <source>
        <dbReference type="ARBA" id="ARBA00023136"/>
    </source>
</evidence>
<feature type="domain" description="VTT" evidence="8">
    <location>
        <begin position="27"/>
        <end position="144"/>
    </location>
</feature>
<comment type="caution">
    <text evidence="9">The sequence shown here is derived from an EMBL/GenBank/DDBJ whole genome shotgun (WGS) entry which is preliminary data.</text>
</comment>
<gene>
    <name evidence="9" type="ORF">ETP66_02010</name>
</gene>
<dbReference type="InterPro" id="IPR032816">
    <property type="entry name" value="VTT_dom"/>
</dbReference>
<dbReference type="RefSeq" id="WP_130840131.1">
    <property type="nucleotide sequence ID" value="NZ_SIJL01000002.1"/>
</dbReference>
<accession>A0A4Q9B913</accession>
<protein>
    <submittedName>
        <fullName evidence="9">Alkaline phosphatase</fullName>
    </submittedName>
</protein>
<dbReference type="Pfam" id="PF09335">
    <property type="entry name" value="VTT_dom"/>
    <property type="match status" value="1"/>
</dbReference>
<evidence type="ECO:0000313" key="9">
    <source>
        <dbReference type="EMBL" id="TBH21408.1"/>
    </source>
</evidence>
<comment type="caution">
    <text evidence="7">Lacks conserved residue(s) required for the propagation of feature annotation.</text>
</comment>
<feature type="transmembrane region" description="Helical" evidence="7">
    <location>
        <begin position="46"/>
        <end position="69"/>
    </location>
</feature>
<dbReference type="PANTHER" id="PTHR30353:SF15">
    <property type="entry name" value="INNER MEMBRANE PROTEIN YABI"/>
    <property type="match status" value="1"/>
</dbReference>
<name>A0A4Q9B913_9DEIN</name>
<keyword evidence="10" id="KW-1185">Reference proteome</keyword>
<comment type="similarity">
    <text evidence="2 7">Belongs to the DedA family.</text>
</comment>
<evidence type="ECO:0000256" key="4">
    <source>
        <dbReference type="ARBA" id="ARBA00022692"/>
    </source>
</evidence>
<dbReference type="EMBL" id="SIJL01000002">
    <property type="protein sequence ID" value="TBH21408.1"/>
    <property type="molecule type" value="Genomic_DNA"/>
</dbReference>
<dbReference type="PANTHER" id="PTHR30353">
    <property type="entry name" value="INNER MEMBRANE PROTEIN DEDA-RELATED"/>
    <property type="match status" value="1"/>
</dbReference>
<dbReference type="GO" id="GO:0005886">
    <property type="term" value="C:plasma membrane"/>
    <property type="evidence" value="ECO:0007669"/>
    <property type="project" value="UniProtKB-SubCell"/>
</dbReference>
<reference evidence="9 10" key="1">
    <citation type="submission" date="2019-02" db="EMBL/GenBank/DDBJ databases">
        <title>Thermus sp. a novel from hot spring.</title>
        <authorList>
            <person name="Zhao Z."/>
        </authorList>
    </citation>
    <scope>NUCLEOTIDE SEQUENCE [LARGE SCALE GENOMIC DNA]</scope>
    <source>
        <strain evidence="9 10">CFH 72773T</strain>
    </source>
</reference>
<dbReference type="Proteomes" id="UP000292858">
    <property type="component" value="Unassembled WGS sequence"/>
</dbReference>
<keyword evidence="6 7" id="KW-0472">Membrane</keyword>
<evidence type="ECO:0000313" key="10">
    <source>
        <dbReference type="Proteomes" id="UP000292858"/>
    </source>
</evidence>
<feature type="transmembrane region" description="Helical" evidence="7">
    <location>
        <begin position="156"/>
        <end position="172"/>
    </location>
</feature>
<evidence type="ECO:0000256" key="7">
    <source>
        <dbReference type="RuleBase" id="RU367016"/>
    </source>
</evidence>
<dbReference type="InterPro" id="IPR032818">
    <property type="entry name" value="DedA-like"/>
</dbReference>
<evidence type="ECO:0000256" key="3">
    <source>
        <dbReference type="ARBA" id="ARBA00022475"/>
    </source>
</evidence>
<sequence length="180" mass="19379">MNASWPYLVPTLLLFLEVGFPFGLLVPGGDTLLLALGALAGEGRLGLFPLLPLLFLGSYLGHGVGYALGRALGPRVRARFPQGLIRRAERLLLRYGPSALLLAPFVPGMRTAVPFLLGALGFPLLPYLLLTALGSLLWTQGLVLLAFFLGQTVSPWILWPTLLLLALLPLLHRKLRAPGA</sequence>
<evidence type="ECO:0000256" key="1">
    <source>
        <dbReference type="ARBA" id="ARBA00004651"/>
    </source>
</evidence>
<evidence type="ECO:0000259" key="8">
    <source>
        <dbReference type="Pfam" id="PF09335"/>
    </source>
</evidence>
<evidence type="ECO:0000256" key="5">
    <source>
        <dbReference type="ARBA" id="ARBA00022989"/>
    </source>
</evidence>
<keyword evidence="4 7" id="KW-0812">Transmembrane</keyword>
<dbReference type="AlphaFoldDB" id="A0A4Q9B913"/>
<evidence type="ECO:0000256" key="2">
    <source>
        <dbReference type="ARBA" id="ARBA00010792"/>
    </source>
</evidence>
<proteinExistence type="inferred from homology"/>
<keyword evidence="3 7" id="KW-1003">Cell membrane</keyword>
<keyword evidence="5 7" id="KW-1133">Transmembrane helix</keyword>
<dbReference type="OrthoDB" id="9813426at2"/>
<comment type="subcellular location">
    <subcellularLocation>
        <location evidence="1 7">Cell membrane</location>
        <topology evidence="1 7">Multi-pass membrane protein</topology>
    </subcellularLocation>
</comment>
<organism evidence="9 10">
    <name type="scientific">Thermus thermamylovorans</name>
    <dbReference type="NCBI Taxonomy" id="2509362"/>
    <lineage>
        <taxon>Bacteria</taxon>
        <taxon>Thermotogati</taxon>
        <taxon>Deinococcota</taxon>
        <taxon>Deinococci</taxon>
        <taxon>Thermales</taxon>
        <taxon>Thermaceae</taxon>
        <taxon>Thermus</taxon>
    </lineage>
</organism>